<feature type="transmembrane region" description="Helical" evidence="6">
    <location>
        <begin position="354"/>
        <end position="372"/>
    </location>
</feature>
<keyword evidence="4 6" id="KW-1133">Transmembrane helix</keyword>
<dbReference type="PANTHER" id="PTHR43124">
    <property type="entry name" value="PURINE EFFLUX PUMP PBUE"/>
    <property type="match status" value="1"/>
</dbReference>
<evidence type="ECO:0000313" key="9">
    <source>
        <dbReference type="Proteomes" id="UP000600363"/>
    </source>
</evidence>
<evidence type="ECO:0000259" key="7">
    <source>
        <dbReference type="PROSITE" id="PS50850"/>
    </source>
</evidence>
<dbReference type="AlphaFoldDB" id="A0A832VZQ1"/>
<evidence type="ECO:0000256" key="6">
    <source>
        <dbReference type="SAM" id="Phobius"/>
    </source>
</evidence>
<dbReference type="PANTHER" id="PTHR43124:SF9">
    <property type="entry name" value="SUGAR TRANSPORT FAMILY PROTEIN"/>
    <property type="match status" value="1"/>
</dbReference>
<evidence type="ECO:0000256" key="2">
    <source>
        <dbReference type="ARBA" id="ARBA00022475"/>
    </source>
</evidence>
<evidence type="ECO:0000313" key="8">
    <source>
        <dbReference type="EMBL" id="HIH69560.1"/>
    </source>
</evidence>
<keyword evidence="3 6" id="KW-0812">Transmembrane</keyword>
<protein>
    <submittedName>
        <fullName evidence="8">MFS transporter</fullName>
    </submittedName>
</protein>
<comment type="subcellular location">
    <subcellularLocation>
        <location evidence="1">Cell membrane</location>
        <topology evidence="1">Multi-pass membrane protein</topology>
    </subcellularLocation>
</comment>
<evidence type="ECO:0000256" key="3">
    <source>
        <dbReference type="ARBA" id="ARBA00022692"/>
    </source>
</evidence>
<gene>
    <name evidence="8" type="ORF">HA299_02905</name>
</gene>
<dbReference type="InterPro" id="IPR050189">
    <property type="entry name" value="MFS_Efflux_Transporters"/>
</dbReference>
<accession>A0A832VZQ1</accession>
<feature type="transmembrane region" description="Helical" evidence="6">
    <location>
        <begin position="269"/>
        <end position="286"/>
    </location>
</feature>
<dbReference type="RefSeq" id="WP_157203145.1">
    <property type="nucleotide sequence ID" value="NZ_DUIH01000011.1"/>
</dbReference>
<keyword evidence="5 6" id="KW-0472">Membrane</keyword>
<dbReference type="EMBL" id="DUIH01000011">
    <property type="protein sequence ID" value="HIH69560.1"/>
    <property type="molecule type" value="Genomic_DNA"/>
</dbReference>
<dbReference type="InterPro" id="IPR020846">
    <property type="entry name" value="MFS_dom"/>
</dbReference>
<evidence type="ECO:0000256" key="5">
    <source>
        <dbReference type="ARBA" id="ARBA00023136"/>
    </source>
</evidence>
<dbReference type="GO" id="GO:0022857">
    <property type="term" value="F:transmembrane transporter activity"/>
    <property type="evidence" value="ECO:0007669"/>
    <property type="project" value="InterPro"/>
</dbReference>
<feature type="domain" description="Major facilitator superfamily (MFS) profile" evidence="7">
    <location>
        <begin position="1"/>
        <end position="380"/>
    </location>
</feature>
<organism evidence="8 9">
    <name type="scientific">Methermicoccus shengliensis</name>
    <dbReference type="NCBI Taxonomy" id="660064"/>
    <lineage>
        <taxon>Archaea</taxon>
        <taxon>Methanobacteriati</taxon>
        <taxon>Methanobacteriota</taxon>
        <taxon>Stenosarchaea group</taxon>
        <taxon>Methanomicrobia</taxon>
        <taxon>Methanosarcinales</taxon>
        <taxon>Methermicoccaceae</taxon>
        <taxon>Methermicoccus</taxon>
    </lineage>
</organism>
<sequence>MSEPMSQQDAGWMVLVYAGVFLIMGLSGVVVPILDILGGIPFWSSVLFSAYFGGALVSLIPFGVLTDRYGAQRTLAISLVLTTLSGIALSLFSDVAVLSVARLVEGVGCGAFFPPSLSMLSHLPKTKRRTGAFNLLLNAGLACGVILGGALALLTPKGGIYLFTLPMLLLTPYALLSLMRGGASSHSAQDVGDVVRASIGMFFSRQLVPLWVVCITTFGCTGAVIAMYPFYTAELLSRDVQGLALGGVYVGGILASLMAAYVPISSARMLRGGVLITALGTLLTIYTPLGPTVFGLGSGFVFVGAVVYASQMARRTAAPDGLMMGTLSTMVYLGFATLPLLFGMLHPMLSLPRLIGLNALIVLSTAVLSPWADDGHGRGA</sequence>
<dbReference type="GO" id="GO:0005886">
    <property type="term" value="C:plasma membrane"/>
    <property type="evidence" value="ECO:0007669"/>
    <property type="project" value="UniProtKB-SubCell"/>
</dbReference>
<dbReference type="Pfam" id="PF07690">
    <property type="entry name" value="MFS_1"/>
    <property type="match status" value="1"/>
</dbReference>
<dbReference type="Proteomes" id="UP000600363">
    <property type="component" value="Unassembled WGS sequence"/>
</dbReference>
<dbReference type="Gene3D" id="1.20.1250.20">
    <property type="entry name" value="MFS general substrate transporter like domains"/>
    <property type="match status" value="2"/>
</dbReference>
<dbReference type="InterPro" id="IPR036259">
    <property type="entry name" value="MFS_trans_sf"/>
</dbReference>
<evidence type="ECO:0000256" key="4">
    <source>
        <dbReference type="ARBA" id="ARBA00022989"/>
    </source>
</evidence>
<feature type="transmembrane region" description="Helical" evidence="6">
    <location>
        <begin position="40"/>
        <end position="62"/>
    </location>
</feature>
<feature type="transmembrane region" description="Helical" evidence="6">
    <location>
        <begin position="74"/>
        <end position="93"/>
    </location>
</feature>
<name>A0A832VZQ1_9EURY</name>
<feature type="transmembrane region" description="Helical" evidence="6">
    <location>
        <begin position="322"/>
        <end position="342"/>
    </location>
</feature>
<evidence type="ECO:0000256" key="1">
    <source>
        <dbReference type="ARBA" id="ARBA00004651"/>
    </source>
</evidence>
<dbReference type="SUPFAM" id="SSF103473">
    <property type="entry name" value="MFS general substrate transporter"/>
    <property type="match status" value="1"/>
</dbReference>
<feature type="transmembrane region" description="Helical" evidence="6">
    <location>
        <begin position="160"/>
        <end position="179"/>
    </location>
</feature>
<keyword evidence="2" id="KW-1003">Cell membrane</keyword>
<feature type="transmembrane region" description="Helical" evidence="6">
    <location>
        <begin position="12"/>
        <end position="34"/>
    </location>
</feature>
<feature type="transmembrane region" description="Helical" evidence="6">
    <location>
        <begin position="208"/>
        <end position="231"/>
    </location>
</feature>
<proteinExistence type="predicted"/>
<comment type="caution">
    <text evidence="8">The sequence shown here is derived from an EMBL/GenBank/DDBJ whole genome shotgun (WGS) entry which is preliminary data.</text>
</comment>
<feature type="transmembrane region" description="Helical" evidence="6">
    <location>
        <begin position="243"/>
        <end position="262"/>
    </location>
</feature>
<reference evidence="8" key="1">
    <citation type="journal article" date="2020" name="bioRxiv">
        <title>A rank-normalized archaeal taxonomy based on genome phylogeny resolves widespread incomplete and uneven classifications.</title>
        <authorList>
            <person name="Rinke C."/>
            <person name="Chuvochina M."/>
            <person name="Mussig A.J."/>
            <person name="Chaumeil P.-A."/>
            <person name="Waite D.W."/>
            <person name="Whitman W.B."/>
            <person name="Parks D.H."/>
            <person name="Hugenholtz P."/>
        </authorList>
    </citation>
    <scope>NUCLEOTIDE SEQUENCE</scope>
    <source>
        <strain evidence="8">UBA12518</strain>
    </source>
</reference>
<feature type="transmembrane region" description="Helical" evidence="6">
    <location>
        <begin position="132"/>
        <end position="154"/>
    </location>
</feature>
<dbReference type="PROSITE" id="PS50850">
    <property type="entry name" value="MFS"/>
    <property type="match status" value="1"/>
</dbReference>
<dbReference type="InterPro" id="IPR011701">
    <property type="entry name" value="MFS"/>
</dbReference>